<feature type="non-terminal residue" evidence="2">
    <location>
        <position position="149"/>
    </location>
</feature>
<evidence type="ECO:0000313" key="2">
    <source>
        <dbReference type="EMBL" id="MFD0890133.1"/>
    </source>
</evidence>
<name>A0ABW3E212_9ACTN</name>
<dbReference type="PANTHER" id="PTHR36512:SF3">
    <property type="entry name" value="BLR5678 PROTEIN"/>
    <property type="match status" value="1"/>
</dbReference>
<sequence>MHQPRLRAFGHRVGRLEPGPRNAITDVPGIRVGQVTIIDPARAVYSGVTAVVPTALTGSPPTARVLPAGLHVGNGYGKFVGATQIMELGELETPLLLTSTLSAFRAADSLLSWLIDRAEEPVVSVNPAVGEVNDRWLSTGDPRPLTPGH</sequence>
<comment type="similarity">
    <text evidence="1">Belongs to the peptidase S58 family.</text>
</comment>
<protein>
    <submittedName>
        <fullName evidence="2">P1 family peptidase</fullName>
    </submittedName>
</protein>
<dbReference type="PANTHER" id="PTHR36512">
    <property type="entry name" value="D-AMINOPEPTIDASE"/>
    <property type="match status" value="1"/>
</dbReference>
<comment type="caution">
    <text evidence="2">The sequence shown here is derived from an EMBL/GenBank/DDBJ whole genome shotgun (WGS) entry which is preliminary data.</text>
</comment>
<dbReference type="EMBL" id="JBHTHX010002234">
    <property type="protein sequence ID" value="MFD0890133.1"/>
    <property type="molecule type" value="Genomic_DNA"/>
</dbReference>
<dbReference type="InterPro" id="IPR016117">
    <property type="entry name" value="ArgJ-like_dom_sf"/>
</dbReference>
<evidence type="ECO:0000256" key="1">
    <source>
        <dbReference type="ARBA" id="ARBA00007068"/>
    </source>
</evidence>
<evidence type="ECO:0000313" key="3">
    <source>
        <dbReference type="Proteomes" id="UP001597024"/>
    </source>
</evidence>
<keyword evidence="3" id="KW-1185">Reference proteome</keyword>
<dbReference type="SUPFAM" id="SSF56266">
    <property type="entry name" value="DmpA/ArgJ-like"/>
    <property type="match status" value="1"/>
</dbReference>
<proteinExistence type="inferred from homology"/>
<accession>A0ABW3E212</accession>
<organism evidence="2 3">
    <name type="scientific">Streptosporangium algeriense</name>
    <dbReference type="NCBI Taxonomy" id="1682748"/>
    <lineage>
        <taxon>Bacteria</taxon>
        <taxon>Bacillati</taxon>
        <taxon>Actinomycetota</taxon>
        <taxon>Actinomycetes</taxon>
        <taxon>Streptosporangiales</taxon>
        <taxon>Streptosporangiaceae</taxon>
        <taxon>Streptosporangium</taxon>
    </lineage>
</organism>
<dbReference type="Proteomes" id="UP001597024">
    <property type="component" value="Unassembled WGS sequence"/>
</dbReference>
<gene>
    <name evidence="2" type="ORF">ACFQ08_36790</name>
</gene>
<dbReference type="InterPro" id="IPR005321">
    <property type="entry name" value="Peptidase_S58_DmpA"/>
</dbReference>
<dbReference type="Gene3D" id="3.60.70.12">
    <property type="entry name" value="L-amino peptidase D-ALA esterase/amidase"/>
    <property type="match status" value="1"/>
</dbReference>
<reference evidence="3" key="1">
    <citation type="journal article" date="2019" name="Int. J. Syst. Evol. Microbiol.">
        <title>The Global Catalogue of Microorganisms (GCM) 10K type strain sequencing project: providing services to taxonomists for standard genome sequencing and annotation.</title>
        <authorList>
            <consortium name="The Broad Institute Genomics Platform"/>
            <consortium name="The Broad Institute Genome Sequencing Center for Infectious Disease"/>
            <person name="Wu L."/>
            <person name="Ma J."/>
        </authorList>
    </citation>
    <scope>NUCLEOTIDE SEQUENCE [LARGE SCALE GENOMIC DNA]</scope>
    <source>
        <strain evidence="3">CCUG 62974</strain>
    </source>
</reference>
<dbReference type="Pfam" id="PF03576">
    <property type="entry name" value="Peptidase_S58"/>
    <property type="match status" value="1"/>
</dbReference>